<dbReference type="EMBL" id="JBHTJI010000001">
    <property type="protein sequence ID" value="MFD0990042.1"/>
    <property type="molecule type" value="Genomic_DNA"/>
</dbReference>
<dbReference type="GO" id="GO:0016787">
    <property type="term" value="F:hydrolase activity"/>
    <property type="evidence" value="ECO:0007669"/>
    <property type="project" value="UniProtKB-KW"/>
</dbReference>
<name>A0ABW3JHV6_9FLAO</name>
<sequence>MKKATKYLCLFLVVLCMFSCKETQVISTSYFKPTQETAKSWVYWYWLKSAYSKEGITADLEAMKSAGLRGAYLMTIKGPTEPPLIEPPVLQLSKEFWDMVHWALTEADRLDLKIAFHPADGFAVAGGPWITPEMSMQKVVWADTLVYENRTRNLKLPVPQHFETYYKDIATFAIPVNEAFKTSIEIQPKITTSNSEAAVFLTDNSKEQTQFRLNEVGWIQYEFDQPFTCKSIQIETKGNNYQAHRLLVEVSDDGKTFKSLGRLETPRHGWQDTDAFYTHSIVPATAKYFRFIYNPEGTEPGAEDLDSAKWNQGLKVAKIILSNEPLIENYQGKSGAVWRVSSLTTEDKITNQDCVDTSKMINISNFVDNNGVLNWEIPKGRWRIMRFGHTSTGHENATGGAGKGLEVDKFNPEAIRFQLDHWFGEMLRTAGPELASKVVEILHMDSWECGSQNWSPVFRDEFKKRRGYDIVAYLPVMAGIPLNDIQTSESILYDVRKTISELIADNFFGTLANEAKKAGVKFSAENVAPTMTSDALLHFKYIDYPSGEFWFRSPTHDKPFDMLDAISGGHIYGKDIIQAEAFTQLRMDWDEHPGNLKTLADRNYALGINRFFYHVFVHNPWLDRKPGMTLDPIGTFFQRDQTWWKPGKAFFDYCKNVQFQLQKGYPVIDLAVFTGEDIPSRSVLPDRLVPFIPNIFGEDRVASEKVRLENMGQPSAHMPKEVRYSKNSTDLSAWTNALNGYKYTSFNTDVLLNDAKVVNGKVVFRGGIEYSALLFLGNRKLSPNNIMSLEVAQKMLTLVKEGATIFVAEKPTKMTGFLSSSEKEQWQHVIDELWNSKGKQQWQLGKGIVVKLPYLEQTFEKLGFVPDVMVYKKPQTIAWTHRKNADSDIYFLSNQLEENVVRTLSFRILKKTPYLHHPITGIETEIKNWKIENGRTIIPLQFDKNESFFIIFKEPTSKTSSSEKQNWSDFETVEILNEDWILQFDKLYKGPSKPIKINKLFDWSTSENDSITYYSGTVSYSKTFNWNISETKDLYLNFEDVNNIAEVNLNGKNCGIIWTFPYRINISEAIKKGENKLEIKVTNTWANRLIGDQKLPEKDQFTWTTAPYRLDGNPLLKAGLLGAITIKKEIKK</sequence>
<accession>A0ABW3JHV6</accession>
<gene>
    <name evidence="5" type="ORF">ACFQ1R_08040</name>
</gene>
<dbReference type="InterPro" id="IPR054593">
    <property type="entry name" value="Beta-mannosidase-like_N2"/>
</dbReference>
<evidence type="ECO:0000313" key="5">
    <source>
        <dbReference type="EMBL" id="MFD0990042.1"/>
    </source>
</evidence>
<dbReference type="NCBIfam" id="NF045579">
    <property type="entry name" value="rhamnoside_JR"/>
    <property type="match status" value="1"/>
</dbReference>
<feature type="domain" description="Beta-mannosidase-like galactose-binding" evidence="4">
    <location>
        <begin position="1017"/>
        <end position="1096"/>
    </location>
</feature>
<dbReference type="InterPro" id="IPR008979">
    <property type="entry name" value="Galactose-bd-like_sf"/>
</dbReference>
<comment type="caution">
    <text evidence="5">The sequence shown here is derived from an EMBL/GenBank/DDBJ whole genome shotgun (WGS) entry which is preliminary data.</text>
</comment>
<feature type="signal peptide" evidence="3">
    <location>
        <begin position="1"/>
        <end position="22"/>
    </location>
</feature>
<keyword evidence="6" id="KW-1185">Reference proteome</keyword>
<dbReference type="Proteomes" id="UP001597061">
    <property type="component" value="Unassembled WGS sequence"/>
</dbReference>
<dbReference type="Gene3D" id="2.60.120.260">
    <property type="entry name" value="Galactose-binding domain-like"/>
    <property type="match status" value="2"/>
</dbReference>
<keyword evidence="1 3" id="KW-0732">Signal</keyword>
<dbReference type="Pfam" id="PF17132">
    <property type="entry name" value="Glyco_hydro_106"/>
    <property type="match status" value="2"/>
</dbReference>
<dbReference type="PANTHER" id="PTHR43817">
    <property type="entry name" value="GLYCOSYL HYDROLASE"/>
    <property type="match status" value="1"/>
</dbReference>
<keyword evidence="2 5" id="KW-0378">Hydrolase</keyword>
<feature type="chain" id="PRO_5046636325" evidence="3">
    <location>
        <begin position="23"/>
        <end position="1132"/>
    </location>
</feature>
<dbReference type="PANTHER" id="PTHR43817:SF1">
    <property type="entry name" value="HYDROLASE, FAMILY 43, PUTATIVE (AFU_ORTHOLOGUE AFUA_3G01660)-RELATED"/>
    <property type="match status" value="1"/>
</dbReference>
<evidence type="ECO:0000256" key="2">
    <source>
        <dbReference type="ARBA" id="ARBA00022801"/>
    </source>
</evidence>
<dbReference type="RefSeq" id="WP_379925624.1">
    <property type="nucleotide sequence ID" value="NZ_JBHTJI010000001.1"/>
</dbReference>
<protein>
    <submittedName>
        <fullName evidence="5">Glycosyl hydrolase</fullName>
    </submittedName>
</protein>
<dbReference type="SUPFAM" id="SSF49785">
    <property type="entry name" value="Galactose-binding domain-like"/>
    <property type="match status" value="2"/>
</dbReference>
<dbReference type="Pfam" id="PF22666">
    <property type="entry name" value="Glyco_hydro_2_N2"/>
    <property type="match status" value="1"/>
</dbReference>
<organism evidence="5 6">
    <name type="scientific">Mariniflexile jejuense</name>
    <dbReference type="NCBI Taxonomy" id="1173582"/>
    <lineage>
        <taxon>Bacteria</taxon>
        <taxon>Pseudomonadati</taxon>
        <taxon>Bacteroidota</taxon>
        <taxon>Flavobacteriia</taxon>
        <taxon>Flavobacteriales</taxon>
        <taxon>Flavobacteriaceae</taxon>
        <taxon>Mariniflexile</taxon>
    </lineage>
</organism>
<evidence type="ECO:0000256" key="3">
    <source>
        <dbReference type="SAM" id="SignalP"/>
    </source>
</evidence>
<reference evidence="6" key="1">
    <citation type="journal article" date="2019" name="Int. J. Syst. Evol. Microbiol.">
        <title>The Global Catalogue of Microorganisms (GCM) 10K type strain sequencing project: providing services to taxonomists for standard genome sequencing and annotation.</title>
        <authorList>
            <consortium name="The Broad Institute Genomics Platform"/>
            <consortium name="The Broad Institute Genome Sequencing Center for Infectious Disease"/>
            <person name="Wu L."/>
            <person name="Ma J."/>
        </authorList>
    </citation>
    <scope>NUCLEOTIDE SEQUENCE [LARGE SCALE GENOMIC DNA]</scope>
    <source>
        <strain evidence="6">CCUG 62414</strain>
    </source>
</reference>
<evidence type="ECO:0000259" key="4">
    <source>
        <dbReference type="Pfam" id="PF22666"/>
    </source>
</evidence>
<evidence type="ECO:0000256" key="1">
    <source>
        <dbReference type="ARBA" id="ARBA00022729"/>
    </source>
</evidence>
<proteinExistence type="predicted"/>
<evidence type="ECO:0000313" key="6">
    <source>
        <dbReference type="Proteomes" id="UP001597061"/>
    </source>
</evidence>